<dbReference type="AlphaFoldDB" id="A0A381EFE8"/>
<name>A0A381EFE8_9GAMM</name>
<dbReference type="Proteomes" id="UP000254572">
    <property type="component" value="Unassembled WGS sequence"/>
</dbReference>
<organism evidence="1 2">
    <name type="scientific">Cardiobacterium valvarum</name>
    <dbReference type="NCBI Taxonomy" id="194702"/>
    <lineage>
        <taxon>Bacteria</taxon>
        <taxon>Pseudomonadati</taxon>
        <taxon>Pseudomonadota</taxon>
        <taxon>Gammaproteobacteria</taxon>
        <taxon>Cardiobacteriales</taxon>
        <taxon>Cardiobacteriaceae</taxon>
        <taxon>Cardiobacterium</taxon>
    </lineage>
</organism>
<protein>
    <recommendedName>
        <fullName evidence="3">DUF2635 domain-containing protein</fullName>
    </recommendedName>
</protein>
<accession>A0A381EFE8</accession>
<evidence type="ECO:0008006" key="3">
    <source>
        <dbReference type="Google" id="ProtNLM"/>
    </source>
</evidence>
<gene>
    <name evidence="1" type="ORF">NCTC13294_02617</name>
</gene>
<sequence>MNNTIWIKAAPGLSLPQEYAPQRLIDDKRAVEVEDSTYYRRALADGDIIRAEAPRTATAKEADNGKS</sequence>
<keyword evidence="2" id="KW-1185">Reference proteome</keyword>
<dbReference type="RefSeq" id="WP_218565606.1">
    <property type="nucleotide sequence ID" value="NZ_JBHLZC010000001.1"/>
</dbReference>
<evidence type="ECO:0000313" key="2">
    <source>
        <dbReference type="Proteomes" id="UP000254572"/>
    </source>
</evidence>
<dbReference type="EMBL" id="UFUW01000001">
    <property type="protein sequence ID" value="SUX25728.1"/>
    <property type="molecule type" value="Genomic_DNA"/>
</dbReference>
<reference evidence="1 2" key="1">
    <citation type="submission" date="2018-06" db="EMBL/GenBank/DDBJ databases">
        <authorList>
            <consortium name="Pathogen Informatics"/>
            <person name="Doyle S."/>
        </authorList>
    </citation>
    <scope>NUCLEOTIDE SEQUENCE [LARGE SCALE GENOMIC DNA]</scope>
    <source>
        <strain evidence="1 2">NCTC13294</strain>
    </source>
</reference>
<evidence type="ECO:0000313" key="1">
    <source>
        <dbReference type="EMBL" id="SUX25728.1"/>
    </source>
</evidence>
<proteinExistence type="predicted"/>